<dbReference type="Pfam" id="PF02627">
    <property type="entry name" value="CMD"/>
    <property type="match status" value="1"/>
</dbReference>
<dbReference type="PANTHER" id="PTHR33930:SF2">
    <property type="entry name" value="BLR3452 PROTEIN"/>
    <property type="match status" value="1"/>
</dbReference>
<dbReference type="SUPFAM" id="SSF69118">
    <property type="entry name" value="AhpD-like"/>
    <property type="match status" value="1"/>
</dbReference>
<dbReference type="Gene3D" id="1.20.1290.10">
    <property type="entry name" value="AhpD-like"/>
    <property type="match status" value="1"/>
</dbReference>
<dbReference type="Proteomes" id="UP001500166">
    <property type="component" value="Unassembled WGS sequence"/>
</dbReference>
<sequence length="110" mass="11705">MADHYHSPEDLKLLGELKNLAPEEFTKFAAFDAAIGREGGNIDPLNRELIAIGVALTTQCPYCLEVHTKKAKAAGATREQIVEAGMVAAGLRAGAAVTHTAMALRLFDEA</sequence>
<evidence type="ECO:0000313" key="3">
    <source>
        <dbReference type="Proteomes" id="UP001500166"/>
    </source>
</evidence>
<feature type="domain" description="Carboxymuconolactone decarboxylase-like" evidence="1">
    <location>
        <begin position="22"/>
        <end position="102"/>
    </location>
</feature>
<organism evidence="2 3">
    <name type="scientific">Kocuria atrinae</name>
    <dbReference type="NCBI Taxonomy" id="592377"/>
    <lineage>
        <taxon>Bacteria</taxon>
        <taxon>Bacillati</taxon>
        <taxon>Actinomycetota</taxon>
        <taxon>Actinomycetes</taxon>
        <taxon>Micrococcales</taxon>
        <taxon>Micrococcaceae</taxon>
        <taxon>Kocuria</taxon>
    </lineage>
</organism>
<dbReference type="EMBL" id="BAAAQA010000033">
    <property type="protein sequence ID" value="GAA2122599.1"/>
    <property type="molecule type" value="Genomic_DNA"/>
</dbReference>
<reference evidence="2 3" key="1">
    <citation type="journal article" date="2019" name="Int. J. Syst. Evol. Microbiol.">
        <title>The Global Catalogue of Microorganisms (GCM) 10K type strain sequencing project: providing services to taxonomists for standard genome sequencing and annotation.</title>
        <authorList>
            <consortium name="The Broad Institute Genomics Platform"/>
            <consortium name="The Broad Institute Genome Sequencing Center for Infectious Disease"/>
            <person name="Wu L."/>
            <person name="Ma J."/>
        </authorList>
    </citation>
    <scope>NUCLEOTIDE SEQUENCE [LARGE SCALE GENOMIC DNA]</scope>
    <source>
        <strain evidence="2 3">JCM 15914</strain>
    </source>
</reference>
<protein>
    <submittedName>
        <fullName evidence="2">Carboxymuconolactone decarboxylase family protein</fullName>
    </submittedName>
</protein>
<keyword evidence="3" id="KW-1185">Reference proteome</keyword>
<dbReference type="PANTHER" id="PTHR33930">
    <property type="entry name" value="ALKYL HYDROPEROXIDE REDUCTASE AHPD"/>
    <property type="match status" value="1"/>
</dbReference>
<name>A0ABN2Y6M2_9MICC</name>
<dbReference type="InterPro" id="IPR004675">
    <property type="entry name" value="AhpD_core"/>
</dbReference>
<accession>A0ABN2Y6M2</accession>
<comment type="caution">
    <text evidence="2">The sequence shown here is derived from an EMBL/GenBank/DDBJ whole genome shotgun (WGS) entry which is preliminary data.</text>
</comment>
<evidence type="ECO:0000313" key="2">
    <source>
        <dbReference type="EMBL" id="GAA2122599.1"/>
    </source>
</evidence>
<dbReference type="InterPro" id="IPR003779">
    <property type="entry name" value="CMD-like"/>
</dbReference>
<proteinExistence type="predicted"/>
<dbReference type="RefSeq" id="WP_344225407.1">
    <property type="nucleotide sequence ID" value="NZ_BAAAQA010000033.1"/>
</dbReference>
<evidence type="ECO:0000259" key="1">
    <source>
        <dbReference type="Pfam" id="PF02627"/>
    </source>
</evidence>
<dbReference type="InterPro" id="IPR029032">
    <property type="entry name" value="AhpD-like"/>
</dbReference>
<dbReference type="NCBIfam" id="TIGR00778">
    <property type="entry name" value="ahpD_dom"/>
    <property type="match status" value="1"/>
</dbReference>
<gene>
    <name evidence="2" type="ORF">GCM10009824_25700</name>
</gene>